<dbReference type="SUPFAM" id="SSF46565">
    <property type="entry name" value="Chaperone J-domain"/>
    <property type="match status" value="1"/>
</dbReference>
<dbReference type="PROSITE" id="PS50076">
    <property type="entry name" value="DNAJ_2"/>
    <property type="match status" value="1"/>
</dbReference>
<reference evidence="8" key="1">
    <citation type="journal article" date="2020" name="Stud. Mycol.">
        <title>101 Dothideomycetes genomes: a test case for predicting lifestyles and emergence of pathogens.</title>
        <authorList>
            <person name="Haridas S."/>
            <person name="Albert R."/>
            <person name="Binder M."/>
            <person name="Bloem J."/>
            <person name="Labutti K."/>
            <person name="Salamov A."/>
            <person name="Andreopoulos B."/>
            <person name="Baker S."/>
            <person name="Barry K."/>
            <person name="Bills G."/>
            <person name="Bluhm B."/>
            <person name="Cannon C."/>
            <person name="Castanera R."/>
            <person name="Culley D."/>
            <person name="Daum C."/>
            <person name="Ezra D."/>
            <person name="Gonzalez J."/>
            <person name="Henrissat B."/>
            <person name="Kuo A."/>
            <person name="Liang C."/>
            <person name="Lipzen A."/>
            <person name="Lutzoni F."/>
            <person name="Magnuson J."/>
            <person name="Mondo S."/>
            <person name="Nolan M."/>
            <person name="Ohm R."/>
            <person name="Pangilinan J."/>
            <person name="Park H.-J."/>
            <person name="Ramirez L."/>
            <person name="Alfaro M."/>
            <person name="Sun H."/>
            <person name="Tritt A."/>
            <person name="Yoshinaga Y."/>
            <person name="Zwiers L.-H."/>
            <person name="Turgeon B."/>
            <person name="Goodwin S."/>
            <person name="Spatafora J."/>
            <person name="Crous P."/>
            <person name="Grigoriev I."/>
        </authorList>
    </citation>
    <scope>NUCLEOTIDE SEQUENCE</scope>
    <source>
        <strain evidence="8">ATCC 74209</strain>
    </source>
</reference>
<feature type="domain" description="J" evidence="7">
    <location>
        <begin position="17"/>
        <end position="82"/>
    </location>
</feature>
<accession>A0A9P4MXY8</accession>
<sequence length="360" mass="41183">MDPEKDLLEAAKDAKEDFYELLGVQFESSEAEIKRAYRMTSLKYHPDKHPGKLDVVEKFHLLAIARDVLLDPKAKAAYDAVRLRRKERELQNQMLDGRRRQMKEDLERREGAFKRKREEDLSAEQRLQKEVERLAEDGKRRRKEREERLSKELQKEEEEASFMEDPPEVDAKPKQSGGVSEFDRTVKVRWLRQGEQATWGKDKITDMFSRFGDIDSIVIGKDKKIRLEGEKHRKAVAMVFIIYASIVAAHAAVEDGKQIYPSLESVVWANKEPDIKSPLAEEIPSAPSTPVSTPNKSFRASFTGGLGKGPNGIGGTPSFSFSPKTPSLEEVTLMRLKQAEKRRLEEQIRMREASEEGEAL</sequence>
<evidence type="ECO:0000313" key="9">
    <source>
        <dbReference type="Proteomes" id="UP000799536"/>
    </source>
</evidence>
<feature type="compositionally biased region" description="Basic and acidic residues" evidence="6">
    <location>
        <begin position="96"/>
        <end position="120"/>
    </location>
</feature>
<feature type="region of interest" description="Disordered" evidence="6">
    <location>
        <begin position="303"/>
        <end position="326"/>
    </location>
</feature>
<feature type="region of interest" description="Disordered" evidence="6">
    <location>
        <begin position="136"/>
        <end position="178"/>
    </location>
</feature>
<feature type="compositionally biased region" description="Low complexity" evidence="6">
    <location>
        <begin position="316"/>
        <end position="326"/>
    </location>
</feature>
<dbReference type="OrthoDB" id="376357at2759"/>
<dbReference type="Proteomes" id="UP000799536">
    <property type="component" value="Unassembled WGS sequence"/>
</dbReference>
<dbReference type="GO" id="GO:0003676">
    <property type="term" value="F:nucleic acid binding"/>
    <property type="evidence" value="ECO:0007669"/>
    <property type="project" value="InterPro"/>
</dbReference>
<keyword evidence="5" id="KW-0539">Nucleus</keyword>
<evidence type="ECO:0000256" key="5">
    <source>
        <dbReference type="ARBA" id="ARBA00023242"/>
    </source>
</evidence>
<feature type="compositionally biased region" description="Gly residues" evidence="6">
    <location>
        <begin position="304"/>
        <end position="315"/>
    </location>
</feature>
<gene>
    <name evidence="8" type="ORF">GQ43DRAFT_441643</name>
</gene>
<dbReference type="GO" id="GO:0005737">
    <property type="term" value="C:cytoplasm"/>
    <property type="evidence" value="ECO:0007669"/>
    <property type="project" value="UniProtKB-SubCell"/>
</dbReference>
<evidence type="ECO:0000256" key="2">
    <source>
        <dbReference type="ARBA" id="ARBA00004496"/>
    </source>
</evidence>
<evidence type="ECO:0000256" key="6">
    <source>
        <dbReference type="SAM" id="MobiDB-lite"/>
    </source>
</evidence>
<dbReference type="GO" id="GO:0005681">
    <property type="term" value="C:spliceosomal complex"/>
    <property type="evidence" value="ECO:0007669"/>
    <property type="project" value="TreeGrafter"/>
</dbReference>
<dbReference type="InterPro" id="IPR001623">
    <property type="entry name" value="DnaJ_domain"/>
</dbReference>
<dbReference type="AlphaFoldDB" id="A0A9P4MXY8"/>
<evidence type="ECO:0000256" key="1">
    <source>
        <dbReference type="ARBA" id="ARBA00004123"/>
    </source>
</evidence>
<dbReference type="Pfam" id="PF00226">
    <property type="entry name" value="DnaJ"/>
    <property type="match status" value="1"/>
</dbReference>
<dbReference type="InterPro" id="IPR052094">
    <property type="entry name" value="Pre-mRNA-splicing_ERAD"/>
</dbReference>
<dbReference type="InterPro" id="IPR012677">
    <property type="entry name" value="Nucleotide-bd_a/b_plait_sf"/>
</dbReference>
<dbReference type="Gene3D" id="1.10.287.110">
    <property type="entry name" value="DnaJ domain"/>
    <property type="match status" value="1"/>
</dbReference>
<dbReference type="PANTHER" id="PTHR44313:SF1">
    <property type="entry name" value="DNAJ HOMOLOG SUBFAMILY C MEMBER 17"/>
    <property type="match status" value="1"/>
</dbReference>
<comment type="subcellular location">
    <subcellularLocation>
        <location evidence="2">Cytoplasm</location>
    </subcellularLocation>
    <subcellularLocation>
        <location evidence="1">Nucleus</location>
    </subcellularLocation>
</comment>
<feature type="compositionally biased region" description="Basic and acidic residues" evidence="6">
    <location>
        <begin position="136"/>
        <end position="154"/>
    </location>
</feature>
<dbReference type="EMBL" id="ML994026">
    <property type="protein sequence ID" value="KAF2200360.1"/>
    <property type="molecule type" value="Genomic_DNA"/>
</dbReference>
<dbReference type="PANTHER" id="PTHR44313">
    <property type="entry name" value="DNAJ HOMOLOG SUBFAMILY C MEMBER 17"/>
    <property type="match status" value="1"/>
</dbReference>
<proteinExistence type="predicted"/>
<dbReference type="PRINTS" id="PR00625">
    <property type="entry name" value="JDOMAIN"/>
</dbReference>
<dbReference type="SMART" id="SM00271">
    <property type="entry name" value="DnaJ"/>
    <property type="match status" value="1"/>
</dbReference>
<evidence type="ECO:0000259" key="7">
    <source>
        <dbReference type="PROSITE" id="PS50076"/>
    </source>
</evidence>
<dbReference type="Gene3D" id="3.30.70.330">
    <property type="match status" value="1"/>
</dbReference>
<dbReference type="GO" id="GO:0000390">
    <property type="term" value="P:spliceosomal complex disassembly"/>
    <property type="evidence" value="ECO:0007669"/>
    <property type="project" value="TreeGrafter"/>
</dbReference>
<dbReference type="SUPFAM" id="SSF54928">
    <property type="entry name" value="RNA-binding domain, RBD"/>
    <property type="match status" value="1"/>
</dbReference>
<comment type="caution">
    <text evidence="8">The sequence shown here is derived from an EMBL/GenBank/DDBJ whole genome shotgun (WGS) entry which is preliminary data.</text>
</comment>
<protein>
    <submittedName>
        <fullName evidence="8">DnaJ-domain-containing protein</fullName>
    </submittedName>
</protein>
<evidence type="ECO:0000256" key="3">
    <source>
        <dbReference type="ARBA" id="ARBA00022490"/>
    </source>
</evidence>
<keyword evidence="9" id="KW-1185">Reference proteome</keyword>
<keyword evidence="4" id="KW-0143">Chaperone</keyword>
<keyword evidence="3" id="KW-0963">Cytoplasm</keyword>
<evidence type="ECO:0000313" key="8">
    <source>
        <dbReference type="EMBL" id="KAF2200360.1"/>
    </source>
</evidence>
<dbReference type="InterPro" id="IPR036869">
    <property type="entry name" value="J_dom_sf"/>
</dbReference>
<organism evidence="8 9">
    <name type="scientific">Delitschia confertaspora ATCC 74209</name>
    <dbReference type="NCBI Taxonomy" id="1513339"/>
    <lineage>
        <taxon>Eukaryota</taxon>
        <taxon>Fungi</taxon>
        <taxon>Dikarya</taxon>
        <taxon>Ascomycota</taxon>
        <taxon>Pezizomycotina</taxon>
        <taxon>Dothideomycetes</taxon>
        <taxon>Pleosporomycetidae</taxon>
        <taxon>Pleosporales</taxon>
        <taxon>Delitschiaceae</taxon>
        <taxon>Delitschia</taxon>
    </lineage>
</organism>
<dbReference type="InterPro" id="IPR035979">
    <property type="entry name" value="RBD_domain_sf"/>
</dbReference>
<feature type="region of interest" description="Disordered" evidence="6">
    <location>
        <begin position="96"/>
        <end position="121"/>
    </location>
</feature>
<feature type="compositionally biased region" description="Acidic residues" evidence="6">
    <location>
        <begin position="155"/>
        <end position="168"/>
    </location>
</feature>
<name>A0A9P4MXY8_9PLEO</name>
<dbReference type="CDD" id="cd06257">
    <property type="entry name" value="DnaJ"/>
    <property type="match status" value="1"/>
</dbReference>
<evidence type="ECO:0000256" key="4">
    <source>
        <dbReference type="ARBA" id="ARBA00023186"/>
    </source>
</evidence>